<dbReference type="SUPFAM" id="SSF48371">
    <property type="entry name" value="ARM repeat"/>
    <property type="match status" value="1"/>
</dbReference>
<feature type="region of interest" description="Disordered" evidence="1">
    <location>
        <begin position="342"/>
        <end position="385"/>
    </location>
</feature>
<dbReference type="InterPro" id="IPR016024">
    <property type="entry name" value="ARM-type_fold"/>
</dbReference>
<evidence type="ECO:0000313" key="3">
    <source>
        <dbReference type="Proteomes" id="UP001189429"/>
    </source>
</evidence>
<evidence type="ECO:0000256" key="1">
    <source>
        <dbReference type="SAM" id="MobiDB-lite"/>
    </source>
</evidence>
<feature type="compositionally biased region" description="Low complexity" evidence="1">
    <location>
        <begin position="317"/>
        <end position="330"/>
    </location>
</feature>
<protein>
    <submittedName>
        <fullName evidence="2">Uncharacterized protein</fullName>
    </submittedName>
</protein>
<feature type="region of interest" description="Disordered" evidence="1">
    <location>
        <begin position="317"/>
        <end position="336"/>
    </location>
</feature>
<organism evidence="2 3">
    <name type="scientific">Prorocentrum cordatum</name>
    <dbReference type="NCBI Taxonomy" id="2364126"/>
    <lineage>
        <taxon>Eukaryota</taxon>
        <taxon>Sar</taxon>
        <taxon>Alveolata</taxon>
        <taxon>Dinophyceae</taxon>
        <taxon>Prorocentrales</taxon>
        <taxon>Prorocentraceae</taxon>
        <taxon>Prorocentrum</taxon>
    </lineage>
</organism>
<name>A0ABN9XSP7_9DINO</name>
<accession>A0ABN9XSP7</accession>
<keyword evidence="3" id="KW-1185">Reference proteome</keyword>
<gene>
    <name evidence="2" type="ORF">PCOR1329_LOCUS78585</name>
</gene>
<dbReference type="EMBL" id="CAUYUJ010020971">
    <property type="protein sequence ID" value="CAK0901727.1"/>
    <property type="molecule type" value="Genomic_DNA"/>
</dbReference>
<feature type="compositionally biased region" description="Polar residues" evidence="1">
    <location>
        <begin position="342"/>
        <end position="353"/>
    </location>
</feature>
<proteinExistence type="predicted"/>
<sequence>MAEACAQQALARTFLARCVQRLEDDQNAAGTQQAAALLATDLWLSASPGGDELWAREALADLLGALRAAAQRQQGLTAQLVAFSCLSRLLSELCERRDPENTPAAYRTFVYALVESESAAAREFALRNLQALLRRHEGVPVGIIVELMVKKFQVNPPEPLAIIDIELFTVIAKHPRCASRHAEMLAQVLARCSVESADTGRAAAVPLLAVLHRFGEDETIVAFFERFTQVALARLLQRHTPQRHTTQILEVFAKVACLAGARRLQDALRTLLWEVCKAYLSSYQSLHPNLDALLALWPADKEALNAWAEDQFRQLPSRAGSDAGSSAADRPNSKEESLYLQSLTPSLTGSPPQTAGRDRSSRAYARQRSVQEEPGPAEARAEDAEDSLELVFPNLPFGEVDPAAFERELHTGLAALGASAEALAQVALSLRDGSTIAQLRGPAPVIAELKALPLGSLVILGHSPQALKEEGNGLVREGKKAEALERYEEGLRLMGLPHGEAGRGAEAVLKDQPLESRELLSILASNAAQAKTRTA</sequence>
<comment type="caution">
    <text evidence="2">The sequence shown here is derived from an EMBL/GenBank/DDBJ whole genome shotgun (WGS) entry which is preliminary data.</text>
</comment>
<dbReference type="Proteomes" id="UP001189429">
    <property type="component" value="Unassembled WGS sequence"/>
</dbReference>
<evidence type="ECO:0000313" key="2">
    <source>
        <dbReference type="EMBL" id="CAK0901727.1"/>
    </source>
</evidence>
<reference evidence="2" key="1">
    <citation type="submission" date="2023-10" db="EMBL/GenBank/DDBJ databases">
        <authorList>
            <person name="Chen Y."/>
            <person name="Shah S."/>
            <person name="Dougan E. K."/>
            <person name="Thang M."/>
            <person name="Chan C."/>
        </authorList>
    </citation>
    <scope>NUCLEOTIDE SEQUENCE [LARGE SCALE GENOMIC DNA]</scope>
</reference>